<name>A0A5B9P709_9BACT</name>
<evidence type="ECO:0000313" key="2">
    <source>
        <dbReference type="EMBL" id="QEG20792.1"/>
    </source>
</evidence>
<dbReference type="InterPro" id="IPR001387">
    <property type="entry name" value="Cro/C1-type_HTH"/>
</dbReference>
<reference evidence="2 3" key="1">
    <citation type="submission" date="2019-08" db="EMBL/GenBank/DDBJ databases">
        <title>Deep-cultivation of Planctomycetes and their phenomic and genomic characterization uncovers novel biology.</title>
        <authorList>
            <person name="Wiegand S."/>
            <person name="Jogler M."/>
            <person name="Boedeker C."/>
            <person name="Pinto D."/>
            <person name="Vollmers J."/>
            <person name="Rivas-Marin E."/>
            <person name="Kohn T."/>
            <person name="Peeters S.H."/>
            <person name="Heuer A."/>
            <person name="Rast P."/>
            <person name="Oberbeckmann S."/>
            <person name="Bunk B."/>
            <person name="Jeske O."/>
            <person name="Meyerdierks A."/>
            <person name="Storesund J.E."/>
            <person name="Kallscheuer N."/>
            <person name="Luecker S."/>
            <person name="Lage O.M."/>
            <person name="Pohl T."/>
            <person name="Merkel B.J."/>
            <person name="Hornburger P."/>
            <person name="Mueller R.-W."/>
            <person name="Bruemmer F."/>
            <person name="Labrenz M."/>
            <person name="Spormann A.M."/>
            <person name="Op den Camp H."/>
            <person name="Overmann J."/>
            <person name="Amann R."/>
            <person name="Jetten M.S.M."/>
            <person name="Mascher T."/>
            <person name="Medema M.H."/>
            <person name="Devos D.P."/>
            <person name="Kaster A.-K."/>
            <person name="Ovreas L."/>
            <person name="Rohde M."/>
            <person name="Galperin M.Y."/>
            <person name="Jogler C."/>
        </authorList>
    </citation>
    <scope>NUCLEOTIDE SEQUENCE [LARGE SCALE GENOMIC DNA]</scope>
    <source>
        <strain evidence="2 3">FC18</strain>
    </source>
</reference>
<sequence length="384" mass="42534">MQYSFRLAELLGHVPDPRKRPGTIKAIVEYTGLDRHQVAALLKNEVKYIPLKALSRLCDFLIEHGHATPDQLPGALFAVEPENFWELLARRKRLEMCVGVRKDDAPESEVSFVAASDSVLLGELLNGVTTLGGTAKLRKPADAATALAAEELPQPEHLKQSLVWSPGQADEAEVVRRANQVHDRFSDSKGDKALVGIGSTKSNPVVEIILARSFNCDAFESEDSVESPQDRSLPFFLRYRDNDPHPASCMAGLNLSKNDKDLKAGLYYEDAKGKWVRCGSGKAKEEVAFVFYLHRESQGRLEMVMGGFSGKATRLLARALATRAEDFWPPIYANQGMQIGAFIVEFTMPAGKKETDILRTDLVATAEVTRIPEEAIARRLEKRT</sequence>
<gene>
    <name evidence="2" type="ORF">MFFC18_06430</name>
</gene>
<evidence type="ECO:0000313" key="3">
    <source>
        <dbReference type="Proteomes" id="UP000322214"/>
    </source>
</evidence>
<organism evidence="2 3">
    <name type="scientific">Mariniblastus fucicola</name>
    <dbReference type="NCBI Taxonomy" id="980251"/>
    <lineage>
        <taxon>Bacteria</taxon>
        <taxon>Pseudomonadati</taxon>
        <taxon>Planctomycetota</taxon>
        <taxon>Planctomycetia</taxon>
        <taxon>Pirellulales</taxon>
        <taxon>Pirellulaceae</taxon>
        <taxon>Mariniblastus</taxon>
    </lineage>
</organism>
<proteinExistence type="predicted"/>
<accession>A0A5B9P709</accession>
<evidence type="ECO:0000259" key="1">
    <source>
        <dbReference type="Pfam" id="PF13443"/>
    </source>
</evidence>
<dbReference type="AlphaFoldDB" id="A0A5B9P709"/>
<keyword evidence="3" id="KW-1185">Reference proteome</keyword>
<feature type="domain" description="HTH cro/C1-type" evidence="1">
    <location>
        <begin position="23"/>
        <end position="61"/>
    </location>
</feature>
<protein>
    <recommendedName>
        <fullName evidence="1">HTH cro/C1-type domain-containing protein</fullName>
    </recommendedName>
</protein>
<dbReference type="KEGG" id="mff:MFFC18_06430"/>
<dbReference type="Pfam" id="PF13443">
    <property type="entry name" value="HTH_26"/>
    <property type="match status" value="1"/>
</dbReference>
<dbReference type="EMBL" id="CP042912">
    <property type="protein sequence ID" value="QEG20792.1"/>
    <property type="molecule type" value="Genomic_DNA"/>
</dbReference>
<dbReference type="RefSeq" id="WP_075085268.1">
    <property type="nucleotide sequence ID" value="NZ_CP042912.1"/>
</dbReference>
<dbReference type="OrthoDB" id="232420at2"/>
<dbReference type="Proteomes" id="UP000322214">
    <property type="component" value="Chromosome"/>
</dbReference>